<comment type="subcellular location">
    <subcellularLocation>
        <location evidence="1">Cell projection</location>
        <location evidence="1">Cilium</location>
    </subcellularLocation>
    <subcellularLocation>
        <location evidence="2">Cytoplasm</location>
        <location evidence="2">Cytoskeleton</location>
    </subcellularLocation>
</comment>
<organism evidence="8 9">
    <name type="scientific">Chloropicon roscoffensis</name>
    <dbReference type="NCBI Taxonomy" id="1461544"/>
    <lineage>
        <taxon>Eukaryota</taxon>
        <taxon>Viridiplantae</taxon>
        <taxon>Chlorophyta</taxon>
        <taxon>Chloropicophyceae</taxon>
        <taxon>Chloropicales</taxon>
        <taxon>Chloropicaceae</taxon>
        <taxon>Chloropicon</taxon>
    </lineage>
</organism>
<evidence type="ECO:0000256" key="4">
    <source>
        <dbReference type="ARBA" id="ARBA00023212"/>
    </source>
</evidence>
<dbReference type="GO" id="GO:0005929">
    <property type="term" value="C:cilium"/>
    <property type="evidence" value="ECO:0007669"/>
    <property type="project" value="UniProtKB-SubCell"/>
</dbReference>
<dbReference type="PANTHER" id="PTHR21490:SF2">
    <property type="entry name" value="ENKURIN DOMAIN-CONTAINING PROTEIN 1"/>
    <property type="match status" value="1"/>
</dbReference>
<name>A0AAX4P4U0_9CHLO</name>
<evidence type="ECO:0000256" key="1">
    <source>
        <dbReference type="ARBA" id="ARBA00004138"/>
    </source>
</evidence>
<keyword evidence="5" id="KW-0966">Cell projection</keyword>
<feature type="domain" description="Enkurin" evidence="7">
    <location>
        <begin position="167"/>
        <end position="259"/>
    </location>
</feature>
<evidence type="ECO:0000259" key="7">
    <source>
        <dbReference type="PROSITE" id="PS51665"/>
    </source>
</evidence>
<evidence type="ECO:0000313" key="9">
    <source>
        <dbReference type="Proteomes" id="UP001472866"/>
    </source>
</evidence>
<gene>
    <name evidence="8" type="ORF">HKI87_03g23180</name>
</gene>
<evidence type="ECO:0000256" key="2">
    <source>
        <dbReference type="ARBA" id="ARBA00004245"/>
    </source>
</evidence>
<sequence length="260" mass="30154">MEEESIFALAAARGSPNVVMHDVDTSPRRNRALPDRPVVLAVRSQHQDSYQVSNLLNPVRGVRDAMRREGKKPRNHAKDNLRAIREQSLQNRLQKELDKKLPAQGSKARAAPPRSKNPQGPTSPAKDFIRQNRKSVQAMRSKKVDKAPEQLFKEKENYGKLPRYLLERKIQIAEEYERRREDERMALAPPGTRVMPEDERLRTLEMLESNKLEVEKHLKLLPFVVETPSQIKAKTQLENRLKEIEDAERMFSRPIVYVKI</sequence>
<keyword evidence="3" id="KW-0963">Cytoplasm</keyword>
<keyword evidence="9" id="KW-1185">Reference proteome</keyword>
<dbReference type="Pfam" id="PF13864">
    <property type="entry name" value="Enkurin"/>
    <property type="match status" value="1"/>
</dbReference>
<dbReference type="PANTHER" id="PTHR21490">
    <property type="entry name" value="ENKURIN-RELATED"/>
    <property type="match status" value="1"/>
</dbReference>
<evidence type="ECO:0000313" key="8">
    <source>
        <dbReference type="EMBL" id="WZN60784.1"/>
    </source>
</evidence>
<keyword evidence="4" id="KW-0206">Cytoskeleton</keyword>
<dbReference type="InterPro" id="IPR027012">
    <property type="entry name" value="Enkurin_dom"/>
</dbReference>
<evidence type="ECO:0000256" key="3">
    <source>
        <dbReference type="ARBA" id="ARBA00022490"/>
    </source>
</evidence>
<reference evidence="8 9" key="1">
    <citation type="submission" date="2024-03" db="EMBL/GenBank/DDBJ databases">
        <title>Complete genome sequence of the green alga Chloropicon roscoffensis RCC1871.</title>
        <authorList>
            <person name="Lemieux C."/>
            <person name="Pombert J.-F."/>
            <person name="Otis C."/>
            <person name="Turmel M."/>
        </authorList>
    </citation>
    <scope>NUCLEOTIDE SEQUENCE [LARGE SCALE GENOMIC DNA]</scope>
    <source>
        <strain evidence="8 9">RCC1871</strain>
    </source>
</reference>
<dbReference type="Proteomes" id="UP001472866">
    <property type="component" value="Chromosome 03"/>
</dbReference>
<dbReference type="GO" id="GO:0005881">
    <property type="term" value="C:cytoplasmic microtubule"/>
    <property type="evidence" value="ECO:0007669"/>
    <property type="project" value="TreeGrafter"/>
</dbReference>
<feature type="region of interest" description="Disordered" evidence="6">
    <location>
        <begin position="61"/>
        <end position="83"/>
    </location>
</feature>
<accession>A0AAX4P4U0</accession>
<evidence type="ECO:0000256" key="6">
    <source>
        <dbReference type="SAM" id="MobiDB-lite"/>
    </source>
</evidence>
<dbReference type="InterPro" id="IPR052102">
    <property type="entry name" value="Enkurin_domain-protein"/>
</dbReference>
<protein>
    <submittedName>
        <fullName evidence="8">Enkurin domain-containing protein</fullName>
    </submittedName>
</protein>
<proteinExistence type="predicted"/>
<dbReference type="EMBL" id="CP151503">
    <property type="protein sequence ID" value="WZN60784.1"/>
    <property type="molecule type" value="Genomic_DNA"/>
</dbReference>
<feature type="region of interest" description="Disordered" evidence="6">
    <location>
        <begin position="96"/>
        <end position="129"/>
    </location>
</feature>
<dbReference type="AlphaFoldDB" id="A0AAX4P4U0"/>
<dbReference type="PROSITE" id="PS51665">
    <property type="entry name" value="ENKURIN"/>
    <property type="match status" value="1"/>
</dbReference>
<evidence type="ECO:0000256" key="5">
    <source>
        <dbReference type="ARBA" id="ARBA00023273"/>
    </source>
</evidence>